<comment type="subcellular location">
    <subcellularLocation>
        <location evidence="1">Membrane</location>
        <topology evidence="1">Multi-pass membrane protein</topology>
    </subcellularLocation>
</comment>
<keyword evidence="6 9" id="KW-0812">Transmembrane</keyword>
<evidence type="ECO:0000256" key="3">
    <source>
        <dbReference type="ARBA" id="ARBA00004991"/>
    </source>
</evidence>
<gene>
    <name evidence="10" type="ORF">B2A_09050</name>
</gene>
<keyword evidence="7 9" id="KW-1133">Transmembrane helix</keyword>
<feature type="transmembrane region" description="Helical" evidence="9">
    <location>
        <begin position="294"/>
        <end position="320"/>
    </location>
</feature>
<dbReference type="InterPro" id="IPR025993">
    <property type="entry name" value="Ceramide_glucosylTrfase"/>
</dbReference>
<reference evidence="10" key="2">
    <citation type="journal article" date="2014" name="ISME J.">
        <title>Microbial stratification in low pH oxic and suboxic macroscopic growths along an acid mine drainage.</title>
        <authorList>
            <person name="Mendez-Garcia C."/>
            <person name="Mesa V."/>
            <person name="Sprenger R.R."/>
            <person name="Richter M."/>
            <person name="Diez M.S."/>
            <person name="Solano J."/>
            <person name="Bargiela R."/>
            <person name="Golyshina O.V."/>
            <person name="Manteca A."/>
            <person name="Ramos J.L."/>
            <person name="Gallego J.R."/>
            <person name="Llorente I."/>
            <person name="Martins Dos Santos V.A."/>
            <person name="Jensen O.N."/>
            <person name="Pelaez A.I."/>
            <person name="Sanchez J."/>
            <person name="Ferrer M."/>
        </authorList>
    </citation>
    <scope>NUCLEOTIDE SEQUENCE</scope>
</reference>
<dbReference type="EC" id="2.-.-.-" evidence="10"/>
<feature type="transmembrane region" description="Helical" evidence="9">
    <location>
        <begin position="6"/>
        <end position="32"/>
    </location>
</feature>
<dbReference type="Gene3D" id="3.90.550.10">
    <property type="entry name" value="Spore Coat Polysaccharide Biosynthesis Protein SpsA, Chain A"/>
    <property type="match status" value="1"/>
</dbReference>
<feature type="transmembrane region" description="Helical" evidence="9">
    <location>
        <begin position="332"/>
        <end position="353"/>
    </location>
</feature>
<evidence type="ECO:0000256" key="4">
    <source>
        <dbReference type="ARBA" id="ARBA00022676"/>
    </source>
</evidence>
<dbReference type="InterPro" id="IPR029044">
    <property type="entry name" value="Nucleotide-diphossugar_trans"/>
</dbReference>
<keyword evidence="5 10" id="KW-0808">Transferase</keyword>
<evidence type="ECO:0000256" key="9">
    <source>
        <dbReference type="SAM" id="Phobius"/>
    </source>
</evidence>
<sequence>MGTLEFAFVVIFYAYLAFMFLIWVLLISSNIVKFYAPKRGKKINPTIKKKLKALVILPCKGTEINMRKGIESLKNQDYGKRYYDILAVVDSEEDPALPVIKAAKIRYMINDYRCNKCSGKVRAIASAVSKSKNYDAFVIADSDIYCKREWLRMLMKPLKDESIGVSTAFPLFEPVKHSGFWAKVKMMWGFVGDGLMESEVTRFAWGGSMAFRKELLDSRGMKFFSGNISDDIAITKLVRAHKMRVYYIPKRIVYVPSNDDFPKFVEWSNRQTALTLLGYKETFLYGMLSYVSNILLLITGIVLTVYYSVYMAILLLPYFLSLARTYARADSKSLYIAAIFPMMNFIYIANLLAARKKRGIVWRGTKYTIKP</sequence>
<organism evidence="10">
    <name type="scientific">mine drainage metagenome</name>
    <dbReference type="NCBI Taxonomy" id="410659"/>
    <lineage>
        <taxon>unclassified sequences</taxon>
        <taxon>metagenomes</taxon>
        <taxon>ecological metagenomes</taxon>
    </lineage>
</organism>
<evidence type="ECO:0000256" key="6">
    <source>
        <dbReference type="ARBA" id="ARBA00022692"/>
    </source>
</evidence>
<dbReference type="AlphaFoldDB" id="T0ZND9"/>
<comment type="pathway">
    <text evidence="3">Sphingolipid metabolism.</text>
</comment>
<dbReference type="PANTHER" id="PTHR12726">
    <property type="entry name" value="CERAMIDE GLUCOSYLTRANSFERASE"/>
    <property type="match status" value="1"/>
</dbReference>
<dbReference type="SUPFAM" id="SSF53448">
    <property type="entry name" value="Nucleotide-diphospho-sugar transferases"/>
    <property type="match status" value="1"/>
</dbReference>
<comment type="pathway">
    <text evidence="2">Lipid metabolism; sphingolipid metabolism.</text>
</comment>
<dbReference type="EMBL" id="AUZZ01006528">
    <property type="protein sequence ID" value="EQD45997.1"/>
    <property type="molecule type" value="Genomic_DNA"/>
</dbReference>
<keyword evidence="4" id="KW-0328">Glycosyltransferase</keyword>
<evidence type="ECO:0000256" key="2">
    <source>
        <dbReference type="ARBA" id="ARBA00004760"/>
    </source>
</evidence>
<evidence type="ECO:0000256" key="5">
    <source>
        <dbReference type="ARBA" id="ARBA00022679"/>
    </source>
</evidence>
<proteinExistence type="predicted"/>
<evidence type="ECO:0000256" key="7">
    <source>
        <dbReference type="ARBA" id="ARBA00022989"/>
    </source>
</evidence>
<accession>T0ZND9</accession>
<dbReference type="PANTHER" id="PTHR12726:SF0">
    <property type="entry name" value="CERAMIDE GLUCOSYLTRANSFERASE"/>
    <property type="match status" value="1"/>
</dbReference>
<protein>
    <submittedName>
        <fullName evidence="10">Glycosyl transferase family 2</fullName>
        <ecNumber evidence="10">2.-.-.-</ecNumber>
    </submittedName>
</protein>
<dbReference type="Pfam" id="PF13506">
    <property type="entry name" value="Glyco_transf_21"/>
    <property type="match status" value="1"/>
</dbReference>
<evidence type="ECO:0000313" key="10">
    <source>
        <dbReference type="EMBL" id="EQD45997.1"/>
    </source>
</evidence>
<name>T0ZND9_9ZZZZ</name>
<comment type="caution">
    <text evidence="10">The sequence shown here is derived from an EMBL/GenBank/DDBJ whole genome shotgun (WGS) entry which is preliminary data.</text>
</comment>
<keyword evidence="8 9" id="KW-0472">Membrane</keyword>
<dbReference type="GO" id="GO:0016020">
    <property type="term" value="C:membrane"/>
    <property type="evidence" value="ECO:0007669"/>
    <property type="project" value="UniProtKB-SubCell"/>
</dbReference>
<dbReference type="GO" id="GO:0006679">
    <property type="term" value="P:glucosylceramide biosynthetic process"/>
    <property type="evidence" value="ECO:0007669"/>
    <property type="project" value="TreeGrafter"/>
</dbReference>
<evidence type="ECO:0000256" key="8">
    <source>
        <dbReference type="ARBA" id="ARBA00023136"/>
    </source>
</evidence>
<dbReference type="GO" id="GO:0008120">
    <property type="term" value="F:ceramide glucosyltransferase activity"/>
    <property type="evidence" value="ECO:0007669"/>
    <property type="project" value="TreeGrafter"/>
</dbReference>
<reference evidence="10" key="1">
    <citation type="submission" date="2013-08" db="EMBL/GenBank/DDBJ databases">
        <authorList>
            <person name="Mendez C."/>
            <person name="Richter M."/>
            <person name="Ferrer M."/>
            <person name="Sanchez J."/>
        </authorList>
    </citation>
    <scope>NUCLEOTIDE SEQUENCE</scope>
</reference>
<evidence type="ECO:0000256" key="1">
    <source>
        <dbReference type="ARBA" id="ARBA00004141"/>
    </source>
</evidence>